<evidence type="ECO:0000313" key="14">
    <source>
        <dbReference type="Proteomes" id="UP001159428"/>
    </source>
</evidence>
<evidence type="ECO:0000256" key="9">
    <source>
        <dbReference type="ARBA" id="ARBA00023136"/>
    </source>
</evidence>
<evidence type="ECO:0000313" key="13">
    <source>
        <dbReference type="EMBL" id="CAH3046276.1"/>
    </source>
</evidence>
<evidence type="ECO:0000256" key="1">
    <source>
        <dbReference type="ARBA" id="ARBA00004141"/>
    </source>
</evidence>
<sequence>MKTVGYQKLSIDGDSERIGYVSFLLFQWMNSIFEKGSKGRIDESDFEPLSRENTTEVFTNRLQTCWNEERAVTKGSEQRPQLWKSVIKMISLKDAMIIVLLYLASLLWRLSRPLFLGYLVSSLVEAEPHKSFLLYGRVTAMGICAFIGATAVHHCGYQCDMYGIGISSALKGLIYQKILMLNKTKLLKFTTGRVIDLVTNDVQRLEEHTVMWGVSALLDFFLLVTIIGVLLVYFVGWQSLMGVTCLFLLVPYFAELSYVSAVLRLRTAAFSDSRISLLNQVISGIRAIKTHALEDKFREKIEQVRRAEINIIRKKSVVLSAVAGLEFTAVPLAMLVSIITLVLTGQPLTPVNVLMLLSFINAARQSICYYVPYGLLAVYEAYFSLKRIEEFLLLEDLPGSCHDHSMRGTLNTRGSTFYFDDKKHLPEPGTLIVSILVSKEKISADQFILQDIEFSTGPQTLTVITGPVGSGKSTLLSAIAGEVPVSEGTISWSSSLVYVPQTPWVFSGTIRENILFGQPYNQDKYSTILEACSLTEDVKRFPNADLAVVGERGAVLSGGQRARVSLARAVYMDSDLYLLDDPLSAVDIKVSQHIFEKCIKGLLSNKTRVLTSHQEQHMKQADNIIVLNKGRALANGGFSELQEKGSFNINLNPSSNKSVRESESCVESVFENEDESKFKDRAVILHNQVDDLERSEEDRMTGSVTLMTYWDYLRSGLHSSAIFGLFCLFFITQVMIVSPDVWLLFLTKKSQEEQKDTINLVFYGCLVLGSLVFSSFRAYTFLWTSLRCSERLHDKMVVALLEAPVLFFDSNPVGRILNRFSKDVGCLDELLPKMSLLAIQLVLLMLAATLVPTFTNFWVLFVVVPLAVVVAYISMYSLKTSRQLKRLESINRSPVYSHVSETLNGLETIRTRRRQQDFVEELYRYQDVHTQSYIMVLASARWLGVRMTFLTTLLILAVALAAIVVSQDAAFAGLGLVYVIETVELMDYSVTSISEVENLMTSAERAMTYTKLDHEPGYQVEQPPPNNWPLEGNITFEDVSLTYYPRGPQVLKNFNLHVEGGTSIAVVGRTGAGKSSLVAALLRMPDAQGAIMIDDVPINEINVQKARQCISVLSQSPFLFSGSLRENLDLVEQFQDVELWRALEIVQMKELVESLEGKLDHQLLEHGANFSVGERQLICLARVLLHKRKIVILDEPTAHVDPDTEQTIWRVVREKLKGSTVITIAHRLNTIKDCDLILVMKDGEIDESNKFDSYANA</sequence>
<dbReference type="InterPro" id="IPR044726">
    <property type="entry name" value="ABCC_6TM_D2"/>
</dbReference>
<dbReference type="InterPro" id="IPR044746">
    <property type="entry name" value="ABCC_6TM_D1"/>
</dbReference>
<evidence type="ECO:0008006" key="15">
    <source>
        <dbReference type="Google" id="ProtNLM"/>
    </source>
</evidence>
<comment type="subcellular location">
    <subcellularLocation>
        <location evidence="1">Membrane</location>
        <topology evidence="1">Multi-pass membrane protein</topology>
    </subcellularLocation>
</comment>
<feature type="transmembrane region" description="Helical" evidence="10">
    <location>
        <begin position="943"/>
        <end position="965"/>
    </location>
</feature>
<accession>A0AAU9W5B2</accession>
<feature type="transmembrane region" description="Helical" evidence="10">
    <location>
        <begin position="210"/>
        <end position="234"/>
    </location>
</feature>
<dbReference type="InterPro" id="IPR003439">
    <property type="entry name" value="ABC_transporter-like_ATP-bd"/>
</dbReference>
<keyword evidence="14" id="KW-1185">Reference proteome</keyword>
<comment type="caution">
    <text evidence="13">The sequence shown here is derived from an EMBL/GenBank/DDBJ whole genome shotgun (WGS) entry which is preliminary data.</text>
</comment>
<evidence type="ECO:0000256" key="10">
    <source>
        <dbReference type="SAM" id="Phobius"/>
    </source>
</evidence>
<dbReference type="GO" id="GO:0016020">
    <property type="term" value="C:membrane"/>
    <property type="evidence" value="ECO:0007669"/>
    <property type="project" value="UniProtKB-SubCell"/>
</dbReference>
<dbReference type="InterPro" id="IPR017871">
    <property type="entry name" value="ABC_transporter-like_CS"/>
</dbReference>
<organism evidence="13 14">
    <name type="scientific">Pocillopora meandrina</name>
    <dbReference type="NCBI Taxonomy" id="46732"/>
    <lineage>
        <taxon>Eukaryota</taxon>
        <taxon>Metazoa</taxon>
        <taxon>Cnidaria</taxon>
        <taxon>Anthozoa</taxon>
        <taxon>Hexacorallia</taxon>
        <taxon>Scleractinia</taxon>
        <taxon>Astrocoeniina</taxon>
        <taxon>Pocilloporidae</taxon>
        <taxon>Pocillopora</taxon>
    </lineage>
</organism>
<dbReference type="PROSITE" id="PS50929">
    <property type="entry name" value="ABC_TM1F"/>
    <property type="match status" value="2"/>
</dbReference>
<dbReference type="InterPro" id="IPR027417">
    <property type="entry name" value="P-loop_NTPase"/>
</dbReference>
<dbReference type="Pfam" id="PF00005">
    <property type="entry name" value="ABC_tran"/>
    <property type="match status" value="2"/>
</dbReference>
<dbReference type="CDD" id="cd03250">
    <property type="entry name" value="ABCC_MRP_domain1"/>
    <property type="match status" value="1"/>
</dbReference>
<feature type="domain" description="ABC transmembrane type-1" evidence="12">
    <location>
        <begin position="723"/>
        <end position="964"/>
    </location>
</feature>
<feature type="transmembrane region" description="Helical" evidence="10">
    <location>
        <begin position="757"/>
        <end position="776"/>
    </location>
</feature>
<feature type="transmembrane region" description="Helical" evidence="10">
    <location>
        <begin position="240"/>
        <end position="265"/>
    </location>
</feature>
<keyword evidence="5" id="KW-0677">Repeat</keyword>
<evidence type="ECO:0000256" key="5">
    <source>
        <dbReference type="ARBA" id="ARBA00022737"/>
    </source>
</evidence>
<feature type="transmembrane region" description="Helical" evidence="10">
    <location>
        <begin position="857"/>
        <end position="878"/>
    </location>
</feature>
<dbReference type="PANTHER" id="PTHR24223:SF456">
    <property type="entry name" value="MULTIDRUG RESISTANCE-ASSOCIATED PROTEIN LETHAL(2)03659"/>
    <property type="match status" value="1"/>
</dbReference>
<dbReference type="FunFam" id="1.20.1560.10:FF:000013">
    <property type="entry name" value="ABC transporter C family member 2"/>
    <property type="match status" value="1"/>
</dbReference>
<feature type="transmembrane region" description="Helical" evidence="10">
    <location>
        <begin position="316"/>
        <end position="343"/>
    </location>
</feature>
<dbReference type="CDD" id="cd18580">
    <property type="entry name" value="ABC_6TM_ABCC_D2"/>
    <property type="match status" value="1"/>
</dbReference>
<dbReference type="CDD" id="cd03244">
    <property type="entry name" value="ABCC_MRP_domain2"/>
    <property type="match status" value="1"/>
</dbReference>
<name>A0AAU9W5B2_9CNID</name>
<dbReference type="GO" id="GO:0016887">
    <property type="term" value="F:ATP hydrolysis activity"/>
    <property type="evidence" value="ECO:0007669"/>
    <property type="project" value="InterPro"/>
</dbReference>
<evidence type="ECO:0000256" key="8">
    <source>
        <dbReference type="ARBA" id="ARBA00022989"/>
    </source>
</evidence>
<feature type="transmembrane region" description="Helical" evidence="10">
    <location>
        <begin position="97"/>
        <end position="120"/>
    </location>
</feature>
<dbReference type="FunFam" id="3.40.50.300:FF:000973">
    <property type="entry name" value="Multidrug resistance-associated protein 4"/>
    <property type="match status" value="1"/>
</dbReference>
<feature type="transmembrane region" description="Helical" evidence="10">
    <location>
        <begin position="132"/>
        <end position="152"/>
    </location>
</feature>
<feature type="domain" description="ABC transmembrane type-1" evidence="12">
    <location>
        <begin position="97"/>
        <end position="367"/>
    </location>
</feature>
<dbReference type="GO" id="GO:0005524">
    <property type="term" value="F:ATP binding"/>
    <property type="evidence" value="ECO:0007669"/>
    <property type="project" value="UniProtKB-KW"/>
</dbReference>
<feature type="domain" description="ABC transporter" evidence="11">
    <location>
        <begin position="432"/>
        <end position="654"/>
    </location>
</feature>
<evidence type="ECO:0000256" key="2">
    <source>
        <dbReference type="ARBA" id="ARBA00009726"/>
    </source>
</evidence>
<keyword evidence="3" id="KW-0813">Transport</keyword>
<dbReference type="SMART" id="SM00382">
    <property type="entry name" value="AAA"/>
    <property type="match status" value="2"/>
</dbReference>
<gene>
    <name evidence="13" type="ORF">PMEA_00033175</name>
</gene>
<protein>
    <recommendedName>
        <fullName evidence="15">Multidrug resistance-associated protein 4</fullName>
    </recommendedName>
</protein>
<evidence type="ECO:0000256" key="4">
    <source>
        <dbReference type="ARBA" id="ARBA00022692"/>
    </source>
</evidence>
<keyword evidence="9 10" id="KW-0472">Membrane</keyword>
<dbReference type="AlphaFoldDB" id="A0AAU9W5B2"/>
<keyword evidence="4 10" id="KW-0812">Transmembrane</keyword>
<dbReference type="CDD" id="cd18579">
    <property type="entry name" value="ABC_6TM_ABCC_D1"/>
    <property type="match status" value="1"/>
</dbReference>
<reference evidence="13 14" key="1">
    <citation type="submission" date="2022-05" db="EMBL/GenBank/DDBJ databases">
        <authorList>
            <consortium name="Genoscope - CEA"/>
            <person name="William W."/>
        </authorList>
    </citation>
    <scope>NUCLEOTIDE SEQUENCE [LARGE SCALE GENOMIC DNA]</scope>
</reference>
<keyword evidence="6" id="KW-0547">Nucleotide-binding</keyword>
<dbReference type="SUPFAM" id="SSF52540">
    <property type="entry name" value="P-loop containing nucleoside triphosphate hydrolases"/>
    <property type="match status" value="2"/>
</dbReference>
<keyword evidence="8 10" id="KW-1133">Transmembrane helix</keyword>
<dbReference type="Pfam" id="PF00664">
    <property type="entry name" value="ABC_membrane"/>
    <property type="match status" value="2"/>
</dbReference>
<dbReference type="PANTHER" id="PTHR24223">
    <property type="entry name" value="ATP-BINDING CASSETTE SUB-FAMILY C"/>
    <property type="match status" value="1"/>
</dbReference>
<evidence type="ECO:0000256" key="6">
    <source>
        <dbReference type="ARBA" id="ARBA00022741"/>
    </source>
</evidence>
<dbReference type="Gene3D" id="3.40.50.300">
    <property type="entry name" value="P-loop containing nucleotide triphosphate hydrolases"/>
    <property type="match status" value="2"/>
</dbReference>
<evidence type="ECO:0000256" key="7">
    <source>
        <dbReference type="ARBA" id="ARBA00022840"/>
    </source>
</evidence>
<evidence type="ECO:0000259" key="12">
    <source>
        <dbReference type="PROSITE" id="PS50929"/>
    </source>
</evidence>
<evidence type="ECO:0000256" key="3">
    <source>
        <dbReference type="ARBA" id="ARBA00022448"/>
    </source>
</evidence>
<dbReference type="FunFam" id="3.40.50.300:FF:000163">
    <property type="entry name" value="Multidrug resistance-associated protein member 4"/>
    <property type="match status" value="1"/>
</dbReference>
<dbReference type="Gene3D" id="1.20.1560.10">
    <property type="entry name" value="ABC transporter type 1, transmembrane domain"/>
    <property type="match status" value="2"/>
</dbReference>
<proteinExistence type="inferred from homology"/>
<feature type="transmembrane region" description="Helical" evidence="10">
    <location>
        <begin position="830"/>
        <end position="851"/>
    </location>
</feature>
<dbReference type="GO" id="GO:0140359">
    <property type="term" value="F:ABC-type transporter activity"/>
    <property type="evidence" value="ECO:0007669"/>
    <property type="project" value="InterPro"/>
</dbReference>
<dbReference type="InterPro" id="IPR036640">
    <property type="entry name" value="ABC1_TM_sf"/>
</dbReference>
<keyword evidence="7" id="KW-0067">ATP-binding</keyword>
<evidence type="ECO:0000259" key="11">
    <source>
        <dbReference type="PROSITE" id="PS50893"/>
    </source>
</evidence>
<dbReference type="InterPro" id="IPR050173">
    <property type="entry name" value="ABC_transporter_C-like"/>
</dbReference>
<dbReference type="SUPFAM" id="SSF90123">
    <property type="entry name" value="ABC transporter transmembrane region"/>
    <property type="match status" value="2"/>
</dbReference>
<dbReference type="Proteomes" id="UP001159428">
    <property type="component" value="Unassembled WGS sequence"/>
</dbReference>
<comment type="similarity">
    <text evidence="2">Belongs to the ABC transporter superfamily. ABCC family. Conjugate transporter (TC 3.A.1.208) subfamily.</text>
</comment>
<dbReference type="EMBL" id="CALNXJ010000008">
    <property type="protein sequence ID" value="CAH3046276.1"/>
    <property type="molecule type" value="Genomic_DNA"/>
</dbReference>
<dbReference type="PROSITE" id="PS50893">
    <property type="entry name" value="ABC_TRANSPORTER_2"/>
    <property type="match status" value="2"/>
</dbReference>
<dbReference type="PROSITE" id="PS00211">
    <property type="entry name" value="ABC_TRANSPORTER_1"/>
    <property type="match status" value="2"/>
</dbReference>
<feature type="transmembrane region" description="Helical" evidence="10">
    <location>
        <begin position="721"/>
        <end position="745"/>
    </location>
</feature>
<dbReference type="InterPro" id="IPR011527">
    <property type="entry name" value="ABC1_TM_dom"/>
</dbReference>
<feature type="domain" description="ABC transporter" evidence="11">
    <location>
        <begin position="1034"/>
        <end position="1257"/>
    </location>
</feature>
<dbReference type="InterPro" id="IPR003593">
    <property type="entry name" value="AAA+_ATPase"/>
</dbReference>